<proteinExistence type="predicted"/>
<dbReference type="InterPro" id="IPR032710">
    <property type="entry name" value="NTF2-like_dom_sf"/>
</dbReference>
<keyword evidence="2" id="KW-0963">Cytoplasm</keyword>
<evidence type="ECO:0000313" key="4">
    <source>
        <dbReference type="EMBL" id="KAG6476976.1"/>
    </source>
</evidence>
<dbReference type="InterPro" id="IPR002075">
    <property type="entry name" value="NTF2_dom"/>
</dbReference>
<organism evidence="4 5">
    <name type="scientific">Zingiber officinale</name>
    <name type="common">Ginger</name>
    <name type="synonym">Amomum zingiber</name>
    <dbReference type="NCBI Taxonomy" id="94328"/>
    <lineage>
        <taxon>Eukaryota</taxon>
        <taxon>Viridiplantae</taxon>
        <taxon>Streptophyta</taxon>
        <taxon>Embryophyta</taxon>
        <taxon>Tracheophyta</taxon>
        <taxon>Spermatophyta</taxon>
        <taxon>Magnoliopsida</taxon>
        <taxon>Liliopsida</taxon>
        <taxon>Zingiberales</taxon>
        <taxon>Zingiberaceae</taxon>
        <taxon>Zingiber</taxon>
    </lineage>
</organism>
<sequence length="259" mass="28759">MDRCVIFTDYRFLFDAIARVFIEHYTGRLTATRRRSEGSTWILHAHLEGKNIQGAVRLPLSLNSLLTPSSSAPMPSPPSIANPQDLLMVFLSSLADPASSVASNILTRERERHLCPFNGAAAMARCVIFNDFRVLFDAFARLFVEHYYRTFHSNPHALGGLYLDYSMLTIEGENIQGAAAIAAKLTSHPFQLCAHAISTVDCQPSGHPGGVLVFVSGSLQLGGEQHPRKFSQMFHLIPTPQGSFYVLNDIFRLNYAQVY</sequence>
<dbReference type="SUPFAM" id="SSF54427">
    <property type="entry name" value="NTF2-like"/>
    <property type="match status" value="1"/>
</dbReference>
<dbReference type="GO" id="GO:0006606">
    <property type="term" value="P:protein import into nucleus"/>
    <property type="evidence" value="ECO:0007669"/>
    <property type="project" value="UniProtKB-ARBA"/>
</dbReference>
<gene>
    <name evidence="4" type="ORF">ZIOFF_066226</name>
</gene>
<evidence type="ECO:0000313" key="5">
    <source>
        <dbReference type="Proteomes" id="UP000734854"/>
    </source>
</evidence>
<dbReference type="FunFam" id="3.10.450.50:FF:000005">
    <property type="entry name" value="Nuclear transport factor 2"/>
    <property type="match status" value="1"/>
</dbReference>
<evidence type="ECO:0000256" key="2">
    <source>
        <dbReference type="ARBA" id="ARBA00022490"/>
    </source>
</evidence>
<feature type="domain" description="NTF2" evidence="3">
    <location>
        <begin position="139"/>
        <end position="253"/>
    </location>
</feature>
<dbReference type="PANTHER" id="PTHR12612">
    <property type="entry name" value="NUCLEAR TRANSPORT FACTOR 2"/>
    <property type="match status" value="1"/>
</dbReference>
<keyword evidence="5" id="KW-1185">Reference proteome</keyword>
<dbReference type="GO" id="GO:0005737">
    <property type="term" value="C:cytoplasm"/>
    <property type="evidence" value="ECO:0007669"/>
    <property type="project" value="UniProtKB-SubCell"/>
</dbReference>
<name>A0A8J5F2X2_ZINOF</name>
<comment type="caution">
    <text evidence="4">The sequence shown here is derived from an EMBL/GenBank/DDBJ whole genome shotgun (WGS) entry which is preliminary data.</text>
</comment>
<accession>A0A8J5F2X2</accession>
<evidence type="ECO:0000259" key="3">
    <source>
        <dbReference type="PROSITE" id="PS50177"/>
    </source>
</evidence>
<dbReference type="CDD" id="cd00780">
    <property type="entry name" value="NTF2"/>
    <property type="match status" value="1"/>
</dbReference>
<dbReference type="EMBL" id="JACMSC010000018">
    <property type="protein sequence ID" value="KAG6476976.1"/>
    <property type="molecule type" value="Genomic_DNA"/>
</dbReference>
<dbReference type="AlphaFoldDB" id="A0A8J5F2X2"/>
<comment type="subcellular location">
    <subcellularLocation>
        <location evidence="1">Cytoplasm</location>
    </subcellularLocation>
</comment>
<dbReference type="Pfam" id="PF02136">
    <property type="entry name" value="NTF2"/>
    <property type="match status" value="1"/>
</dbReference>
<reference evidence="4 5" key="1">
    <citation type="submission" date="2020-08" db="EMBL/GenBank/DDBJ databases">
        <title>Plant Genome Project.</title>
        <authorList>
            <person name="Zhang R.-G."/>
        </authorList>
    </citation>
    <scope>NUCLEOTIDE SEQUENCE [LARGE SCALE GENOMIC DNA]</scope>
    <source>
        <tissue evidence="4">Rhizome</tissue>
    </source>
</reference>
<dbReference type="Gene3D" id="3.10.450.50">
    <property type="match status" value="1"/>
</dbReference>
<dbReference type="InterPro" id="IPR045875">
    <property type="entry name" value="NTF2"/>
</dbReference>
<dbReference type="GO" id="GO:0005635">
    <property type="term" value="C:nuclear envelope"/>
    <property type="evidence" value="ECO:0007669"/>
    <property type="project" value="UniProtKB-ARBA"/>
</dbReference>
<protein>
    <recommendedName>
        <fullName evidence="3">NTF2 domain-containing protein</fullName>
    </recommendedName>
</protein>
<dbReference type="PROSITE" id="PS50177">
    <property type="entry name" value="NTF2_DOMAIN"/>
    <property type="match status" value="1"/>
</dbReference>
<evidence type="ECO:0000256" key="1">
    <source>
        <dbReference type="ARBA" id="ARBA00004496"/>
    </source>
</evidence>
<dbReference type="InterPro" id="IPR018222">
    <property type="entry name" value="Nuclear_transport_factor_2_euk"/>
</dbReference>
<dbReference type="Proteomes" id="UP000734854">
    <property type="component" value="Unassembled WGS sequence"/>
</dbReference>